<gene>
    <name evidence="1" type="ORF">ENR15_12275</name>
</gene>
<name>A0A7C3VPM1_9CYAN</name>
<dbReference type="Gene3D" id="6.10.10.120">
    <property type="entry name" value="Antitoxin ParD1-like"/>
    <property type="match status" value="1"/>
</dbReference>
<dbReference type="InterPro" id="IPR038296">
    <property type="entry name" value="ParD_sf"/>
</dbReference>
<organism evidence="1">
    <name type="scientific">Planktothricoides sp. SpSt-374</name>
    <dbReference type="NCBI Taxonomy" id="2282167"/>
    <lineage>
        <taxon>Bacteria</taxon>
        <taxon>Bacillati</taxon>
        <taxon>Cyanobacteriota</taxon>
        <taxon>Cyanophyceae</taxon>
        <taxon>Oscillatoriophycideae</taxon>
        <taxon>Oscillatoriales</taxon>
        <taxon>Oscillatoriaceae</taxon>
        <taxon>Planktothricoides</taxon>
    </lineage>
</organism>
<dbReference type="EMBL" id="DSPX01000124">
    <property type="protein sequence ID" value="HGG01390.1"/>
    <property type="molecule type" value="Genomic_DNA"/>
</dbReference>
<dbReference type="AlphaFoldDB" id="A0A7C3VPM1"/>
<comment type="caution">
    <text evidence="1">The sequence shown here is derived from an EMBL/GenBank/DDBJ whole genome shotgun (WGS) entry which is preliminary data.</text>
</comment>
<protein>
    <recommendedName>
        <fullName evidence="2">Type II toxin-antitoxin system ParD family antitoxin</fullName>
    </recommendedName>
</protein>
<proteinExistence type="predicted"/>
<evidence type="ECO:0000313" key="1">
    <source>
        <dbReference type="EMBL" id="HGG01390.1"/>
    </source>
</evidence>
<reference evidence="1" key="1">
    <citation type="journal article" date="2020" name="mSystems">
        <title>Genome- and Community-Level Interaction Insights into Carbon Utilization and Element Cycling Functions of Hydrothermarchaeota in Hydrothermal Sediment.</title>
        <authorList>
            <person name="Zhou Z."/>
            <person name="Liu Y."/>
            <person name="Xu W."/>
            <person name="Pan J."/>
            <person name="Luo Z.H."/>
            <person name="Li M."/>
        </authorList>
    </citation>
    <scope>NUCLEOTIDE SEQUENCE [LARGE SCALE GENOMIC DNA]</scope>
    <source>
        <strain evidence="1">SpSt-374</strain>
    </source>
</reference>
<evidence type="ECO:0008006" key="2">
    <source>
        <dbReference type="Google" id="ProtNLM"/>
    </source>
</evidence>
<sequence length="81" mass="9067">MNITLTLDMEQLVKSQLQTGKYATVEQVIAEALLLLEANNRRQAMSQKVKNLFDKTQAIPGVQEITESEIVAEIDAYRSGE</sequence>
<accession>A0A7C3VPM1</accession>